<dbReference type="InterPro" id="IPR015424">
    <property type="entry name" value="PyrdxlP-dep_Trfase"/>
</dbReference>
<dbReference type="InterPro" id="IPR015422">
    <property type="entry name" value="PyrdxlP-dep_Trfase_small"/>
</dbReference>
<dbReference type="InterPro" id="IPR015421">
    <property type="entry name" value="PyrdxlP-dep_Trfase_major"/>
</dbReference>
<evidence type="ECO:0000313" key="10">
    <source>
        <dbReference type="Proteomes" id="UP000176778"/>
    </source>
</evidence>
<comment type="caution">
    <text evidence="9">The sequence shown here is derived from an EMBL/GenBank/DDBJ whole genome shotgun (WGS) entry which is preliminary data.</text>
</comment>
<dbReference type="SUPFAM" id="SSF53383">
    <property type="entry name" value="PLP-dependent transferases"/>
    <property type="match status" value="1"/>
</dbReference>
<feature type="active site" description="Proton acceptor" evidence="6">
    <location>
        <position position="184"/>
    </location>
</feature>
<dbReference type="PANTHER" id="PTHR30244">
    <property type="entry name" value="TRANSAMINASE"/>
    <property type="match status" value="1"/>
</dbReference>
<dbReference type="Gene3D" id="3.40.640.10">
    <property type="entry name" value="Type I PLP-dependent aspartate aminotransferase-like (Major domain)"/>
    <property type="match status" value="1"/>
</dbReference>
<dbReference type="GO" id="GO:0008483">
    <property type="term" value="F:transaminase activity"/>
    <property type="evidence" value="ECO:0007669"/>
    <property type="project" value="UniProtKB-KW"/>
</dbReference>
<feature type="modified residue" description="N6-(pyridoxal phosphate)lysine" evidence="7">
    <location>
        <position position="184"/>
    </location>
</feature>
<dbReference type="STRING" id="1802479.A2Y68_00165"/>
<dbReference type="EMBL" id="MGFR01000005">
    <property type="protein sequence ID" value="OGM09372.1"/>
    <property type="molecule type" value="Genomic_DNA"/>
</dbReference>
<evidence type="ECO:0000313" key="9">
    <source>
        <dbReference type="EMBL" id="OGM09372.1"/>
    </source>
</evidence>
<dbReference type="GO" id="GO:0000271">
    <property type="term" value="P:polysaccharide biosynthetic process"/>
    <property type="evidence" value="ECO:0007669"/>
    <property type="project" value="TreeGrafter"/>
</dbReference>
<dbReference type="GO" id="GO:0030170">
    <property type="term" value="F:pyridoxal phosphate binding"/>
    <property type="evidence" value="ECO:0007669"/>
    <property type="project" value="TreeGrafter"/>
</dbReference>
<accession>A0A1F7X2R8</accession>
<evidence type="ECO:0000256" key="2">
    <source>
        <dbReference type="ARBA" id="ARBA00022576"/>
    </source>
</evidence>
<reference evidence="9 10" key="1">
    <citation type="journal article" date="2016" name="Nat. Commun.">
        <title>Thousands of microbial genomes shed light on interconnected biogeochemical processes in an aquifer system.</title>
        <authorList>
            <person name="Anantharaman K."/>
            <person name="Brown C.T."/>
            <person name="Hug L.A."/>
            <person name="Sharon I."/>
            <person name="Castelle C.J."/>
            <person name="Probst A.J."/>
            <person name="Thomas B.C."/>
            <person name="Singh A."/>
            <person name="Wilkins M.J."/>
            <person name="Karaoz U."/>
            <person name="Brodie E.L."/>
            <person name="Williams K.H."/>
            <person name="Hubbard S.S."/>
            <person name="Banfield J.F."/>
        </authorList>
    </citation>
    <scope>NUCLEOTIDE SEQUENCE [LARGE SCALE GENOMIC DNA]</scope>
</reference>
<sequence length="377" mass="42005">MDDFIPVNEPVISEEAKIYVNDALNTGWVSSAGKYVGLFEEKFAEYIGTKYAVAVSNGTAALHVALLSLGIGPGDEVIIPAFTMAASWLAVIFVGAKPVFVDCEPETYCIDPKLIEKKITKKTKAIMPVHIYGHPADMDPIMKIAKKHKLFVVEDAAEAHGATYRGKKVGSFGVVNCFSFYGNKIVTTGEGGMVVTNDEKLAEAARKFKDLHHSTEKRFIHDGVGFNYRLTNLQAALGCGQLEHVEEYLLKKQYMANLYGLLLKDIPGVRTPITKRYATNVYWMYSVLVDPEKIGITKDELRDRLKEKGIDTRDFFYPPKDQPVLKKYLNKTENFPIAEDIATRGLYLPSGLAITENQMIRVAKTIKSLEVHSLKSN</sequence>
<dbReference type="Proteomes" id="UP000176778">
    <property type="component" value="Unassembled WGS sequence"/>
</dbReference>
<dbReference type="InterPro" id="IPR000653">
    <property type="entry name" value="DegT/StrS_aminotransferase"/>
</dbReference>
<dbReference type="Gene3D" id="3.90.1150.10">
    <property type="entry name" value="Aspartate Aminotransferase, domain 1"/>
    <property type="match status" value="1"/>
</dbReference>
<evidence type="ECO:0000256" key="7">
    <source>
        <dbReference type="PIRSR" id="PIRSR000390-2"/>
    </source>
</evidence>
<evidence type="ECO:0000256" key="1">
    <source>
        <dbReference type="ARBA" id="ARBA00001933"/>
    </source>
</evidence>
<evidence type="ECO:0000256" key="5">
    <source>
        <dbReference type="ARBA" id="ARBA00037999"/>
    </source>
</evidence>
<protein>
    <submittedName>
        <fullName evidence="9">Aminotransferase DegT</fullName>
    </submittedName>
</protein>
<dbReference type="Pfam" id="PF01041">
    <property type="entry name" value="DegT_DnrJ_EryC1"/>
    <property type="match status" value="1"/>
</dbReference>
<dbReference type="PIRSF" id="PIRSF000390">
    <property type="entry name" value="PLP_StrS"/>
    <property type="match status" value="1"/>
</dbReference>
<keyword evidence="2 9" id="KW-0032">Aminotransferase</keyword>
<name>A0A1F7X2R8_9BACT</name>
<dbReference type="PANTHER" id="PTHR30244:SF34">
    <property type="entry name" value="DTDP-4-AMINO-4,6-DIDEOXYGALACTOSE TRANSAMINASE"/>
    <property type="match status" value="1"/>
</dbReference>
<organism evidence="9 10">
    <name type="scientific">Candidatus Woesebacteria bacterium RBG_13_46_13</name>
    <dbReference type="NCBI Taxonomy" id="1802479"/>
    <lineage>
        <taxon>Bacteria</taxon>
        <taxon>Candidatus Woeseibacteriota</taxon>
    </lineage>
</organism>
<evidence type="ECO:0000256" key="4">
    <source>
        <dbReference type="ARBA" id="ARBA00022898"/>
    </source>
</evidence>
<dbReference type="FunFam" id="3.40.640.10:FF:000090">
    <property type="entry name" value="Pyridoxal phosphate-dependent aminotransferase"/>
    <property type="match status" value="1"/>
</dbReference>
<proteinExistence type="inferred from homology"/>
<keyword evidence="4 7" id="KW-0663">Pyridoxal phosphate</keyword>
<keyword evidence="3 9" id="KW-0808">Transferase</keyword>
<gene>
    <name evidence="9" type="ORF">A2Y68_00165</name>
</gene>
<evidence type="ECO:0000256" key="3">
    <source>
        <dbReference type="ARBA" id="ARBA00022679"/>
    </source>
</evidence>
<comment type="cofactor">
    <cofactor evidence="1">
        <name>pyridoxal 5'-phosphate</name>
        <dbReference type="ChEBI" id="CHEBI:597326"/>
    </cofactor>
</comment>
<dbReference type="AlphaFoldDB" id="A0A1F7X2R8"/>
<evidence type="ECO:0000256" key="8">
    <source>
        <dbReference type="RuleBase" id="RU004508"/>
    </source>
</evidence>
<comment type="similarity">
    <text evidence="5 8">Belongs to the DegT/DnrJ/EryC1 family.</text>
</comment>
<evidence type="ECO:0000256" key="6">
    <source>
        <dbReference type="PIRSR" id="PIRSR000390-1"/>
    </source>
</evidence>
<dbReference type="CDD" id="cd00616">
    <property type="entry name" value="AHBA_syn"/>
    <property type="match status" value="1"/>
</dbReference>